<name>A0ABM6Q9P3_9PROT</name>
<proteinExistence type="predicted"/>
<dbReference type="Proteomes" id="UP000233458">
    <property type="component" value="Chromosome"/>
</dbReference>
<protein>
    <submittedName>
        <fullName evidence="1">Uncharacterized protein</fullName>
    </submittedName>
</protein>
<keyword evidence="2" id="KW-1185">Reference proteome</keyword>
<accession>A0ABM6Q9P3</accession>
<evidence type="ECO:0000313" key="2">
    <source>
        <dbReference type="Proteomes" id="UP000233458"/>
    </source>
</evidence>
<reference evidence="1 2" key="1">
    <citation type="submission" date="2017-10" db="EMBL/GenBank/DDBJ databases">
        <title>Biodiversity and function of Thalassospira species in the particle-attached aromatic-hydrocarbon-degrading consortia from the surface seawater of the China South Sea.</title>
        <authorList>
            <person name="Dong C."/>
            <person name="Liu R."/>
            <person name="Shao Z."/>
        </authorList>
    </citation>
    <scope>NUCLEOTIDE SEQUENCE [LARGE SCALE GENOMIC DNA]</scope>
    <source>
        <strain evidence="1 2">CSC3H3</strain>
    </source>
</reference>
<sequence>MTENGKIGKINYWKFVISSNYMRIKRENAEQIMGLHTSDRMMFFMYHKEKQLFKDEYQSNFTSLNKCI</sequence>
<dbReference type="EMBL" id="CP024199">
    <property type="protein sequence ID" value="AUG53256.1"/>
    <property type="molecule type" value="Genomic_DNA"/>
</dbReference>
<evidence type="ECO:0000313" key="1">
    <source>
        <dbReference type="EMBL" id="AUG53256.1"/>
    </source>
</evidence>
<organism evidence="1 2">
    <name type="scientific">Thalassospira marina</name>
    <dbReference type="NCBI Taxonomy" id="2048283"/>
    <lineage>
        <taxon>Bacteria</taxon>
        <taxon>Pseudomonadati</taxon>
        <taxon>Pseudomonadota</taxon>
        <taxon>Alphaproteobacteria</taxon>
        <taxon>Rhodospirillales</taxon>
        <taxon>Thalassospiraceae</taxon>
        <taxon>Thalassospira</taxon>
    </lineage>
</organism>
<gene>
    <name evidence="1" type="ORF">CSC3H3_11445</name>
</gene>